<protein>
    <submittedName>
        <fullName evidence="2">Uncharacterized protein</fullName>
    </submittedName>
</protein>
<feature type="region of interest" description="Disordered" evidence="1">
    <location>
        <begin position="92"/>
        <end position="116"/>
    </location>
</feature>
<name>A0A0R2T2Y2_9GAMM</name>
<accession>A0A0R2T2Y2</accession>
<evidence type="ECO:0000313" key="3">
    <source>
        <dbReference type="Proteomes" id="UP000051242"/>
    </source>
</evidence>
<evidence type="ECO:0000313" key="2">
    <source>
        <dbReference type="EMBL" id="KRO79107.1"/>
    </source>
</evidence>
<dbReference type="AlphaFoldDB" id="A0A0R2T2Y2"/>
<gene>
    <name evidence="2" type="ORF">ABR85_00050</name>
</gene>
<proteinExistence type="predicted"/>
<organism evidence="2 3">
    <name type="scientific">OM182 bacterium BACL3 MAG-120619-bin3</name>
    <dbReference type="NCBI Taxonomy" id="1655593"/>
    <lineage>
        <taxon>Bacteria</taxon>
        <taxon>Pseudomonadati</taxon>
        <taxon>Pseudomonadota</taxon>
        <taxon>Gammaproteobacteria</taxon>
        <taxon>OMG group</taxon>
        <taxon>OM182 clade</taxon>
    </lineage>
</organism>
<dbReference type="EMBL" id="LICD01000216">
    <property type="protein sequence ID" value="KRO79107.1"/>
    <property type="molecule type" value="Genomic_DNA"/>
</dbReference>
<dbReference type="Proteomes" id="UP000051242">
    <property type="component" value="Unassembled WGS sequence"/>
</dbReference>
<sequence>MLATFIKSTGTKPIGISRTVGHTVSPLSFLSVLASVLTIASTAQGQSGVTEWGVPDLQGNWKNATVMPFERPAELGTKRAYTEAEAIELERQAQQAVEEDNEPLDPDRPAPAAEALPPVGNYDLFWTDRGMFLPTIDGEFRTSAVIEPANGRIPERVAGFDDTMAALAAGRPDRNDGPEGRSLGERCLVSFGNSSGPVMSPVMYNSHMQIVQSPGYVTIIIEMVHDARIIKISDERSAASPALNKWMGDSIGRWEGDTLIVETKHYNPWHLYRGAPTDNLTVIETFRRDGNNKLIYGFTVDDPSVYTAQWSGEYPLSRIDEPIYEYACHEGNYGIIGILAGARRLESLEEAGVELGIDQE</sequence>
<comment type="caution">
    <text evidence="2">The sequence shown here is derived from an EMBL/GenBank/DDBJ whole genome shotgun (WGS) entry which is preliminary data.</text>
</comment>
<reference evidence="2 3" key="1">
    <citation type="submission" date="2015-10" db="EMBL/GenBank/DDBJ databases">
        <title>Metagenome-Assembled Genomes uncover a global brackish microbiome.</title>
        <authorList>
            <person name="Hugerth L.W."/>
            <person name="Larsson J."/>
            <person name="Alneberg J."/>
            <person name="Lindh M.V."/>
            <person name="Legrand C."/>
            <person name="Pinhassi J."/>
            <person name="Andersson A.F."/>
        </authorList>
    </citation>
    <scope>NUCLEOTIDE SEQUENCE [LARGE SCALE GENOMIC DNA]</scope>
    <source>
        <strain evidence="2">BACL22 MAG-120619-bin3</strain>
    </source>
</reference>
<evidence type="ECO:0000256" key="1">
    <source>
        <dbReference type="SAM" id="MobiDB-lite"/>
    </source>
</evidence>